<protein>
    <submittedName>
        <fullName evidence="2">Uncharacterized protein</fullName>
    </submittedName>
</protein>
<feature type="region of interest" description="Disordered" evidence="1">
    <location>
        <begin position="17"/>
        <end position="57"/>
    </location>
</feature>
<dbReference type="RefSeq" id="WP_263230801.1">
    <property type="nucleotide sequence ID" value="NZ_CP106793.1"/>
</dbReference>
<evidence type="ECO:0000256" key="1">
    <source>
        <dbReference type="SAM" id="MobiDB-lite"/>
    </source>
</evidence>
<keyword evidence="3" id="KW-1185">Reference proteome</keyword>
<evidence type="ECO:0000313" key="3">
    <source>
        <dbReference type="Proteomes" id="UP001061298"/>
    </source>
</evidence>
<sequence>MLIDPYAVLHALVRAEALRSTKPKPEPEPEPDAVDPSAPAIPPERDRERRPWTRPHP</sequence>
<dbReference type="Proteomes" id="UP001061298">
    <property type="component" value="Chromosome"/>
</dbReference>
<gene>
    <name evidence="2" type="ORF">N8I84_20065</name>
</gene>
<proteinExistence type="predicted"/>
<organism evidence="2 3">
    <name type="scientific">Streptomyces cynarae</name>
    <dbReference type="NCBI Taxonomy" id="2981134"/>
    <lineage>
        <taxon>Bacteria</taxon>
        <taxon>Bacillati</taxon>
        <taxon>Actinomycetota</taxon>
        <taxon>Actinomycetes</taxon>
        <taxon>Kitasatosporales</taxon>
        <taxon>Streptomycetaceae</taxon>
        <taxon>Streptomyces</taxon>
    </lineage>
</organism>
<dbReference type="EMBL" id="CP106793">
    <property type="protein sequence ID" value="UXY20740.1"/>
    <property type="molecule type" value="Genomic_DNA"/>
</dbReference>
<reference evidence="2" key="1">
    <citation type="submission" date="2022-10" db="EMBL/GenBank/DDBJ databases">
        <authorList>
            <person name="Mo P."/>
        </authorList>
    </citation>
    <scope>NUCLEOTIDE SEQUENCE</scope>
    <source>
        <strain evidence="2">HUAS 13-4</strain>
    </source>
</reference>
<evidence type="ECO:0000313" key="2">
    <source>
        <dbReference type="EMBL" id="UXY20740.1"/>
    </source>
</evidence>
<name>A0ABY6E252_9ACTN</name>
<accession>A0ABY6E252</accession>
<feature type="compositionally biased region" description="Basic and acidic residues" evidence="1">
    <location>
        <begin position="17"/>
        <end position="27"/>
    </location>
</feature>